<keyword evidence="1" id="KW-0472">Membrane</keyword>
<accession>A0A2G5PRQ3</accession>
<dbReference type="OrthoDB" id="5996503at2"/>
<reference evidence="3 4" key="1">
    <citation type="journal article" date="2017" name="Infect. Genet. Evol.">
        <title>The new phylogeny of the genus Mycobacterium: The old and the news.</title>
        <authorList>
            <person name="Tortoli E."/>
            <person name="Fedrizzi T."/>
            <person name="Meehan C.J."/>
            <person name="Trovato A."/>
            <person name="Grottola A."/>
            <person name="Giacobazzi E."/>
            <person name="Serpini G.F."/>
            <person name="Tagliazucchi S."/>
            <person name="Fabio A."/>
            <person name="Bettua C."/>
            <person name="Bertorelli R."/>
            <person name="Frascaro F."/>
            <person name="De Sanctis V."/>
            <person name="Pecorari M."/>
            <person name="Jousson O."/>
            <person name="Segata N."/>
            <person name="Cirillo D.M."/>
        </authorList>
    </citation>
    <scope>NUCLEOTIDE SEQUENCE [LARGE SCALE GENOMIC DNA]</scope>
    <source>
        <strain evidence="3 4">NCTC 12882</strain>
    </source>
</reference>
<evidence type="ECO:0000256" key="1">
    <source>
        <dbReference type="SAM" id="Phobius"/>
    </source>
</evidence>
<protein>
    <recommendedName>
        <fullName evidence="2">SHOCT domain-containing protein</fullName>
    </recommendedName>
</protein>
<proteinExistence type="predicted"/>
<dbReference type="AlphaFoldDB" id="A0A2G5PRQ3"/>
<dbReference type="InterPro" id="IPR018649">
    <property type="entry name" value="SHOCT"/>
</dbReference>
<feature type="domain" description="SHOCT" evidence="2">
    <location>
        <begin position="66"/>
        <end position="93"/>
    </location>
</feature>
<name>A0A2G5PRQ3_MYCCE</name>
<evidence type="ECO:0000313" key="4">
    <source>
        <dbReference type="Proteomes" id="UP000230971"/>
    </source>
</evidence>
<dbReference type="Pfam" id="PF09851">
    <property type="entry name" value="SHOCT"/>
    <property type="match status" value="1"/>
</dbReference>
<feature type="transmembrane region" description="Helical" evidence="1">
    <location>
        <begin position="12"/>
        <end position="33"/>
    </location>
</feature>
<dbReference type="EMBL" id="PDKV01000001">
    <property type="protein sequence ID" value="PIB81008.1"/>
    <property type="molecule type" value="Genomic_DNA"/>
</dbReference>
<organism evidence="3 4">
    <name type="scientific">Mycobacterium celatum</name>
    <dbReference type="NCBI Taxonomy" id="28045"/>
    <lineage>
        <taxon>Bacteria</taxon>
        <taxon>Bacillati</taxon>
        <taxon>Actinomycetota</taxon>
        <taxon>Actinomycetes</taxon>
        <taxon>Mycobacteriales</taxon>
        <taxon>Mycobacteriaceae</taxon>
        <taxon>Mycobacterium</taxon>
    </lineage>
</organism>
<evidence type="ECO:0000259" key="2">
    <source>
        <dbReference type="Pfam" id="PF09851"/>
    </source>
</evidence>
<evidence type="ECO:0000313" key="3">
    <source>
        <dbReference type="EMBL" id="PIB81008.1"/>
    </source>
</evidence>
<sequence>MAFGHKSSYGWLVWAFVVLFGIALLSLVWTAWWSGRSQSSKRQTEPIAAYSPADPYAAGDEGIKLEQLKTLSALRDSGALTEEEFQAEKRRILQGR</sequence>
<gene>
    <name evidence="3" type="ORF">CQY23_01970</name>
</gene>
<keyword evidence="1" id="KW-1133">Transmembrane helix</keyword>
<comment type="caution">
    <text evidence="3">The sequence shown here is derived from an EMBL/GenBank/DDBJ whole genome shotgun (WGS) entry which is preliminary data.</text>
</comment>
<dbReference type="Proteomes" id="UP000230971">
    <property type="component" value="Unassembled WGS sequence"/>
</dbReference>
<keyword evidence="1" id="KW-0812">Transmembrane</keyword>